<evidence type="ECO:0000256" key="11">
    <source>
        <dbReference type="RuleBase" id="RU366035"/>
    </source>
</evidence>
<feature type="transmembrane region" description="Helical" evidence="11">
    <location>
        <begin position="611"/>
        <end position="634"/>
    </location>
</feature>
<dbReference type="GO" id="GO:0005886">
    <property type="term" value="C:plasma membrane"/>
    <property type="evidence" value="ECO:0007669"/>
    <property type="project" value="UniProtKB-SubCell"/>
</dbReference>
<comment type="subcellular location">
    <subcellularLocation>
        <location evidence="2 11">Cell membrane</location>
        <topology evidence="2 11">Multi-pass membrane protein</topology>
    </subcellularLocation>
</comment>
<gene>
    <name evidence="12" type="primary">KAFR0D04020</name>
    <name evidence="12" type="ORF">KAFR_0D04020</name>
</gene>
<accession>H2AUK0</accession>
<sequence length="637" mass="71932">MATFTNYLKLGERLSQVWLNKYTLLLLLAMLKLYFFSKSLDHSLTASKNYILSNCDTIDSLYSNIKTDTPHYIALMGNYLIDKSLEEVVKASLETLSLLVYATEEILNFIIDIYLGTYACLIVSAVDGTVEVATNVTEKLISFVNTTVGTIANDLDDGLEDASEVINKVLSAVSEVESWFTDDDDDDDGSESIAHVNLTISALRNLYIPSSINTKLEELANDVPNFAEVKNLTKEMLSVPFEAVRNDIESTNVSKIIGNQTFLFVPSLDETVSNSSNTCSAHKPLIREVYSDTVASLHTLTLIFIIILAVCAVAALFPVAFSEYRLWKRLVTMRELYISKQDFFTTTDDDYSDSTTLKSVREEPYDVISSYQEAFHRWQTRVAGAFTFLITLGNRKYKGKTREKIQWFVAYISSERALMVLGIGLLALIVCGMQLALIQYMEHKVKGTSISYTYTNTSTNDYFSKDMDIWGQQINSYINSTERNINTQVFGWVEDATESVNTTINTLITEIDNTLADYFNGTLFYKPMKTVVWCVIENKLSTIEKAMTWIHEKAQIDLPKVNVTEIENSLNYQVQNPSSSVNKLVKELIQDMREGVLEILSLAHKTAMTELYIALIIIGVWLLQLPIALIIMLLKMR</sequence>
<keyword evidence="13" id="KW-1185">Reference proteome</keyword>
<dbReference type="InParanoid" id="H2AUK0"/>
<dbReference type="FunCoup" id="H2AUK0">
    <property type="interactions" value="65"/>
</dbReference>
<evidence type="ECO:0000256" key="3">
    <source>
        <dbReference type="ARBA" id="ARBA00010780"/>
    </source>
</evidence>
<evidence type="ECO:0000256" key="1">
    <source>
        <dbReference type="ARBA" id="ARBA00002512"/>
    </source>
</evidence>
<keyword evidence="7 11" id="KW-0184">Conjugation</keyword>
<evidence type="ECO:0000313" key="13">
    <source>
        <dbReference type="Proteomes" id="UP000005220"/>
    </source>
</evidence>
<dbReference type="Proteomes" id="UP000005220">
    <property type="component" value="Chromosome 4"/>
</dbReference>
<keyword evidence="8 11" id="KW-1133">Transmembrane helix</keyword>
<comment type="caution">
    <text evidence="11">Lacks conserved residue(s) required for the propagation of feature annotation.</text>
</comment>
<proteinExistence type="inferred from homology"/>
<dbReference type="KEGG" id="kaf:KAFR_0D04020"/>
<dbReference type="RefSeq" id="XP_003957185.1">
    <property type="nucleotide sequence ID" value="XM_003957136.1"/>
</dbReference>
<dbReference type="PANTHER" id="PTHR31030:SF1">
    <property type="entry name" value="PLASMA MEMBRANE FUSION PROTEIN PRM1"/>
    <property type="match status" value="1"/>
</dbReference>
<evidence type="ECO:0000256" key="8">
    <source>
        <dbReference type="ARBA" id="ARBA00022989"/>
    </source>
</evidence>
<dbReference type="GO" id="GO:0032220">
    <property type="term" value="P:plasma membrane fusion involved in cytogamy"/>
    <property type="evidence" value="ECO:0007669"/>
    <property type="project" value="EnsemblFungi"/>
</dbReference>
<comment type="similarity">
    <text evidence="3 11">Belongs to the PRM1 family.</text>
</comment>
<evidence type="ECO:0000256" key="7">
    <source>
        <dbReference type="ARBA" id="ARBA00022971"/>
    </source>
</evidence>
<reference evidence="12 13" key="1">
    <citation type="journal article" date="2011" name="Proc. Natl. Acad. Sci. U.S.A.">
        <title>Evolutionary erosion of yeast sex chromosomes by mating-type switching accidents.</title>
        <authorList>
            <person name="Gordon J.L."/>
            <person name="Armisen D."/>
            <person name="Proux-Wera E."/>
            <person name="Oheigeartaigh S.S."/>
            <person name="Byrne K.P."/>
            <person name="Wolfe K.H."/>
        </authorList>
    </citation>
    <scope>NUCLEOTIDE SEQUENCE [LARGE SCALE GENOMIC DNA]</scope>
    <source>
        <strain evidence="13">ATCC 22294 / BCRC 22015 / CBS 2517 / CECT 1963 / NBRC 1671 / NRRL Y-8276</strain>
    </source>
</reference>
<dbReference type="InterPro" id="IPR026777">
    <property type="entry name" value="PRM1"/>
</dbReference>
<evidence type="ECO:0000256" key="9">
    <source>
        <dbReference type="ARBA" id="ARBA00023136"/>
    </source>
</evidence>
<evidence type="ECO:0000256" key="6">
    <source>
        <dbReference type="ARBA" id="ARBA00022692"/>
    </source>
</evidence>
<protein>
    <recommendedName>
        <fullName evidence="4 11">Plasma membrane fusion protein PRM1</fullName>
    </recommendedName>
</protein>
<evidence type="ECO:0000256" key="10">
    <source>
        <dbReference type="ARBA" id="ARBA00023180"/>
    </source>
</evidence>
<keyword evidence="6 11" id="KW-0812">Transmembrane</keyword>
<dbReference type="AlphaFoldDB" id="H2AUK0"/>
<feature type="transmembrane region" description="Helical" evidence="11">
    <location>
        <begin position="418"/>
        <end position="441"/>
    </location>
</feature>
<evidence type="ECO:0000313" key="12">
    <source>
        <dbReference type="EMBL" id="CCF58050.1"/>
    </source>
</evidence>
<dbReference type="eggNOG" id="ENOG502QRP5">
    <property type="taxonomic scope" value="Eukaryota"/>
</dbReference>
<dbReference type="GeneID" id="13882374"/>
<keyword evidence="5 11" id="KW-1003">Cell membrane</keyword>
<comment type="function">
    <text evidence="1 11">Involved in cell fusion during mating by stabilizing the plasma membrane fusion event.</text>
</comment>
<evidence type="ECO:0000256" key="2">
    <source>
        <dbReference type="ARBA" id="ARBA00004651"/>
    </source>
</evidence>
<dbReference type="HOGENOM" id="CLU_010191_1_0_1"/>
<dbReference type="OrthoDB" id="5356111at2759"/>
<name>H2AUK0_KAZAF</name>
<evidence type="ECO:0000256" key="5">
    <source>
        <dbReference type="ARBA" id="ARBA00022475"/>
    </source>
</evidence>
<keyword evidence="9 11" id="KW-0472">Membrane</keyword>
<evidence type="ECO:0000256" key="4">
    <source>
        <dbReference type="ARBA" id="ARBA00017621"/>
    </source>
</evidence>
<organism evidence="12 13">
    <name type="scientific">Kazachstania africana (strain ATCC 22294 / BCRC 22015 / CBS 2517 / CECT 1963 / NBRC 1671 / NRRL Y-8276)</name>
    <name type="common">Yeast</name>
    <name type="synonym">Kluyveromyces africanus</name>
    <dbReference type="NCBI Taxonomy" id="1071382"/>
    <lineage>
        <taxon>Eukaryota</taxon>
        <taxon>Fungi</taxon>
        <taxon>Dikarya</taxon>
        <taxon>Ascomycota</taxon>
        <taxon>Saccharomycotina</taxon>
        <taxon>Saccharomycetes</taxon>
        <taxon>Saccharomycetales</taxon>
        <taxon>Saccharomycetaceae</taxon>
        <taxon>Kazachstania</taxon>
    </lineage>
</organism>
<keyword evidence="10" id="KW-0325">Glycoprotein</keyword>
<dbReference type="EMBL" id="HE650824">
    <property type="protein sequence ID" value="CCF58050.1"/>
    <property type="molecule type" value="Genomic_DNA"/>
</dbReference>
<dbReference type="PANTHER" id="PTHR31030">
    <property type="entry name" value="PLASMA MEMBRANE FUSION PROTEIN PRM1"/>
    <property type="match status" value="1"/>
</dbReference>
<feature type="transmembrane region" description="Helical" evidence="11">
    <location>
        <begin position="300"/>
        <end position="321"/>
    </location>
</feature>
<dbReference type="GO" id="GO:0043332">
    <property type="term" value="C:mating projection tip"/>
    <property type="evidence" value="ECO:0007669"/>
    <property type="project" value="UniProtKB-UniRule"/>
</dbReference>
<dbReference type="STRING" id="1071382.H2AUK0"/>